<keyword evidence="2" id="KW-1185">Reference proteome</keyword>
<evidence type="ECO:0000313" key="1">
    <source>
        <dbReference type="EMBL" id="MWB94028.1"/>
    </source>
</evidence>
<dbReference type="Proteomes" id="UP000471501">
    <property type="component" value="Unassembled WGS sequence"/>
</dbReference>
<comment type="caution">
    <text evidence="1">The sequence shown here is derived from an EMBL/GenBank/DDBJ whole genome shotgun (WGS) entry which is preliminary data.</text>
</comment>
<proteinExistence type="predicted"/>
<name>A0A6I4NI91_9FLAO</name>
<protein>
    <submittedName>
        <fullName evidence="1">Uncharacterized protein</fullName>
    </submittedName>
</protein>
<organism evidence="1 2">
    <name type="scientific">Flavobacterium hydrocarbonoxydans</name>
    <dbReference type="NCBI Taxonomy" id="2683249"/>
    <lineage>
        <taxon>Bacteria</taxon>
        <taxon>Pseudomonadati</taxon>
        <taxon>Bacteroidota</taxon>
        <taxon>Flavobacteriia</taxon>
        <taxon>Flavobacteriales</taxon>
        <taxon>Flavobacteriaceae</taxon>
        <taxon>Flavobacterium</taxon>
    </lineage>
</organism>
<dbReference type="EMBL" id="WSTB01000003">
    <property type="protein sequence ID" value="MWB94028.1"/>
    <property type="molecule type" value="Genomic_DNA"/>
</dbReference>
<reference evidence="1 2" key="1">
    <citation type="submission" date="2019-12" db="EMBL/GenBank/DDBJ databases">
        <authorList>
            <person name="Kim Y.S."/>
        </authorList>
    </citation>
    <scope>NUCLEOTIDE SEQUENCE [LARGE SCALE GENOMIC DNA]</scope>
    <source>
        <strain evidence="1 2">GA093</strain>
    </source>
</reference>
<evidence type="ECO:0000313" key="2">
    <source>
        <dbReference type="Proteomes" id="UP000471501"/>
    </source>
</evidence>
<dbReference type="AlphaFoldDB" id="A0A6I4NI91"/>
<sequence length="152" mass="17549">MDGKYKNNPFKKKYKTSAFLGFISKNIKTACKRKFFSTFFNIAGGRGKCNNLYYYYHCENSCKHRTNSETANSIFIYSLKDFMLLEPVVKLYSKVILEIYNGHKSAAGLEKTQIVGQISSYEKSLSKARELLATRQIDADDYQKMKNLCKVK</sequence>
<gene>
    <name evidence="1" type="ORF">GON26_06615</name>
</gene>
<accession>A0A6I4NI91</accession>
<dbReference type="RefSeq" id="WP_160373952.1">
    <property type="nucleotide sequence ID" value="NZ_WSTB01000003.1"/>
</dbReference>